<dbReference type="PANTHER" id="PTHR33973">
    <property type="entry name" value="OS07G0153300 PROTEIN"/>
    <property type="match status" value="1"/>
</dbReference>
<dbReference type="AlphaFoldDB" id="A0A9X0XBK4"/>
<comment type="caution">
    <text evidence="2">The sequence shown here is derived from an EMBL/GenBank/DDBJ whole genome shotgun (WGS) entry which is preliminary data.</text>
</comment>
<feature type="region of interest" description="Disordered" evidence="1">
    <location>
        <begin position="258"/>
        <end position="288"/>
    </location>
</feature>
<reference evidence="2 3" key="1">
    <citation type="submission" date="2021-01" db="EMBL/GenBank/DDBJ databases">
        <title>Piscinibacter sp. Jin2 Genome sequencing and assembly.</title>
        <authorList>
            <person name="Kim I."/>
        </authorList>
    </citation>
    <scope>NUCLEOTIDE SEQUENCE [LARGE SCALE GENOMIC DNA]</scope>
    <source>
        <strain evidence="2 3">Jin2</strain>
    </source>
</reference>
<dbReference type="InterPro" id="IPR010775">
    <property type="entry name" value="DUF1365"/>
</dbReference>
<evidence type="ECO:0000313" key="2">
    <source>
        <dbReference type="EMBL" id="MBL0718750.1"/>
    </source>
</evidence>
<sequence length="288" mass="32500">MPNRALPESGDRPQIAFGWVKHRRLRPQAHAFSYATYSLVLPLRSLRARPDEALARNRFAPISFHDADHGLGGPDALAWFEGLLAESGIEDATGEIWLQTYPRVLGYVFKPVSFWYAHRADGTLAAVLAEVNNTFGERHAYLLRGPELVWGRELQAAKVFHVSPFCKVEGRYRFRFLRTGRAAQRQGAEHLIACVDHDDAEGPLLETCLSGRLHPLDAASLRRAFWGHPLMTLGVMARIHWQALKLWRKRVPFFRKPEPPARFLSQDSPRTEAPALPPGRTQATPAHP</sequence>
<dbReference type="EMBL" id="JAERRA010000001">
    <property type="protein sequence ID" value="MBL0718750.1"/>
    <property type="molecule type" value="Genomic_DNA"/>
</dbReference>
<dbReference type="PANTHER" id="PTHR33973:SF4">
    <property type="entry name" value="OS07G0153300 PROTEIN"/>
    <property type="match status" value="1"/>
</dbReference>
<dbReference type="Proteomes" id="UP000643207">
    <property type="component" value="Unassembled WGS sequence"/>
</dbReference>
<dbReference type="Pfam" id="PF07103">
    <property type="entry name" value="DUF1365"/>
    <property type="match status" value="1"/>
</dbReference>
<proteinExistence type="predicted"/>
<evidence type="ECO:0000256" key="1">
    <source>
        <dbReference type="SAM" id="MobiDB-lite"/>
    </source>
</evidence>
<keyword evidence="3" id="KW-1185">Reference proteome</keyword>
<organism evidence="2 3">
    <name type="scientific">Aquariibacter lacus</name>
    <dbReference type="NCBI Taxonomy" id="2801332"/>
    <lineage>
        <taxon>Bacteria</taxon>
        <taxon>Pseudomonadati</taxon>
        <taxon>Pseudomonadota</taxon>
        <taxon>Betaproteobacteria</taxon>
        <taxon>Burkholderiales</taxon>
        <taxon>Sphaerotilaceae</taxon>
        <taxon>Aquariibacter</taxon>
    </lineage>
</organism>
<name>A0A9X0XBK4_9BURK</name>
<gene>
    <name evidence="2" type="ORF">JI742_02500</name>
</gene>
<protein>
    <submittedName>
        <fullName evidence="2">DUF1365 domain-containing protein</fullName>
    </submittedName>
</protein>
<accession>A0A9X0XBK4</accession>
<evidence type="ECO:0000313" key="3">
    <source>
        <dbReference type="Proteomes" id="UP000643207"/>
    </source>
</evidence>